<feature type="transmembrane region" description="Helical" evidence="1">
    <location>
        <begin position="193"/>
        <end position="212"/>
    </location>
</feature>
<evidence type="ECO:0000256" key="1">
    <source>
        <dbReference type="SAM" id="Phobius"/>
    </source>
</evidence>
<protein>
    <recommendedName>
        <fullName evidence="6">Glycosyltransferase RgtA/B/C/D-like domain-containing protein</fullName>
    </recommendedName>
</protein>
<dbReference type="Proteomes" id="UP000431913">
    <property type="component" value="Unassembled WGS sequence"/>
</dbReference>
<keyword evidence="1" id="KW-0472">Membrane</keyword>
<feature type="transmembrane region" description="Helical" evidence="1">
    <location>
        <begin position="170"/>
        <end position="187"/>
    </location>
</feature>
<dbReference type="AlphaFoldDB" id="A0A0D8J1B1"/>
<evidence type="ECO:0000313" key="2">
    <source>
        <dbReference type="EMBL" id="KJF40750.1"/>
    </source>
</evidence>
<keyword evidence="1" id="KW-0812">Transmembrane</keyword>
<dbReference type="EMBL" id="JXXK01000004">
    <property type="protein sequence ID" value="KJF40750.1"/>
    <property type="molecule type" value="Genomic_DNA"/>
</dbReference>
<feature type="transmembrane region" description="Helical" evidence="1">
    <location>
        <begin position="52"/>
        <end position="72"/>
    </location>
</feature>
<dbReference type="GeneID" id="42855846"/>
<gene>
    <name evidence="3" type="ORF">FYJ76_01095</name>
    <name evidence="2" type="ORF">TQ39_04265</name>
</gene>
<keyword evidence="1" id="KW-1133">Transmembrane helix</keyword>
<comment type="caution">
    <text evidence="2">The sequence shown here is derived from an EMBL/GenBank/DDBJ whole genome shotgun (WGS) entry which is preliminary data.</text>
</comment>
<keyword evidence="4" id="KW-1185">Reference proteome</keyword>
<dbReference type="EMBL" id="VUNJ01000001">
    <property type="protein sequence ID" value="MST90542.1"/>
    <property type="molecule type" value="Genomic_DNA"/>
</dbReference>
<feature type="transmembrane region" description="Helical" evidence="1">
    <location>
        <begin position="395"/>
        <end position="418"/>
    </location>
</feature>
<feature type="transmembrane region" description="Helical" evidence="1">
    <location>
        <begin position="493"/>
        <end position="510"/>
    </location>
</feature>
<dbReference type="RefSeq" id="WP_050004682.1">
    <property type="nucleotide sequence ID" value="NZ_CAUBPW010000016.1"/>
</dbReference>
<proteinExistence type="predicted"/>
<dbReference type="Proteomes" id="UP000032483">
    <property type="component" value="Unassembled WGS sequence"/>
</dbReference>
<feature type="transmembrane region" description="Helical" evidence="1">
    <location>
        <begin position="430"/>
        <end position="451"/>
    </location>
</feature>
<feature type="transmembrane region" description="Helical" evidence="1">
    <location>
        <begin position="84"/>
        <end position="104"/>
    </location>
</feature>
<evidence type="ECO:0008006" key="6">
    <source>
        <dbReference type="Google" id="ProtNLM"/>
    </source>
</evidence>
<evidence type="ECO:0000313" key="5">
    <source>
        <dbReference type="Proteomes" id="UP000431913"/>
    </source>
</evidence>
<feature type="transmembrane region" description="Helical" evidence="1">
    <location>
        <begin position="300"/>
        <end position="323"/>
    </location>
</feature>
<name>A0A0D8J1B1_9FIRM</name>
<feature type="transmembrane region" description="Helical" evidence="1">
    <location>
        <begin position="144"/>
        <end position="163"/>
    </location>
</feature>
<sequence length="680" mass="75574">MIAFVEMTVTFAALTALCLFLNTKMRLAAGLTPLFVLCGTMVWYSTLGSVHMLVPAGIVWFGAAAAACVWLWRKHKDIRWREFFSPAMVYFLLASLAVIVLFAVRRPIFNEWDEFSFWGIAPKVVKTENQLYTYNPGEMRVSTFVPGIIMLDYAFQFLGSVFVPWKVYAAYDILFFAVFAAAISMLGRRHWHIAVPAAAVLTLVPYMVSVYQRGIYVQTTYMNAYSDIPMGLLFGAGLVLYFAPRKKTPILMTGAVLAVTASCLSKDMGFALCLIAAAIICFDLLFVQKEDVPFFRLKGLGGKLCWCASLVGAPLAAFFGWAAHMSVVLGSNRFDIGGSADMGMVQMVTTGIAELLGIGRTQKFTDIMELMKSAFFNTRLTMFSVGAPDSTLGRIFNGSGFITVLLILSILLAAFLLGDKRMRVRTAWTALWSTLGFAAFYIFTGFTYVYVFKEELAYGLGDYNRYIYPYYAGWLVFAVTMLCASLKNAKPGSLGTLFLLALCGGCIWRADAYLQPQLTVLDYPDSHYAGRRLQVEQVEAAKHYLTRDDKVFIVSMTQQGVGWFQLYYEFYPDVAVDYSFGAGEEFSPDIVRRADAMPGFFTEEQVDYFTSQPFTPAVWCDYLEASGCTAIYMDEWDAAFAENYGALFADGLKSGATLYRVEGAGADMHFVPLNGEEAAS</sequence>
<organism evidence="2 4">
    <name type="scientific">Ruthenibacterium lactatiformans</name>
    <dbReference type="NCBI Taxonomy" id="1550024"/>
    <lineage>
        <taxon>Bacteria</taxon>
        <taxon>Bacillati</taxon>
        <taxon>Bacillota</taxon>
        <taxon>Clostridia</taxon>
        <taxon>Eubacteriales</taxon>
        <taxon>Oscillospiraceae</taxon>
        <taxon>Ruthenibacterium</taxon>
    </lineage>
</organism>
<accession>A0A0D8J1B1</accession>
<evidence type="ECO:0000313" key="4">
    <source>
        <dbReference type="Proteomes" id="UP000032483"/>
    </source>
</evidence>
<reference evidence="2" key="1">
    <citation type="submission" date="2015-02" db="EMBL/GenBank/DDBJ databases">
        <title>A novel member of the family Ruminococcaceae isolated from human feces.</title>
        <authorList>
            <person name="Shkoporov A.N."/>
            <person name="Chaplin A.V."/>
            <person name="Motuzova O.V."/>
            <person name="Kafarskaia L.I."/>
            <person name="Khokhlova E.V."/>
            <person name="Efimov B.A."/>
        </authorList>
    </citation>
    <scope>NUCLEOTIDE SEQUENCE [LARGE SCALE GENOMIC DNA]</scope>
    <source>
        <strain evidence="2">585-1</strain>
    </source>
</reference>
<feature type="transmembrane region" description="Helical" evidence="1">
    <location>
        <begin position="268"/>
        <end position="288"/>
    </location>
</feature>
<feature type="transmembrane region" description="Helical" evidence="1">
    <location>
        <begin position="466"/>
        <end position="486"/>
    </location>
</feature>
<reference evidence="3 5" key="2">
    <citation type="submission" date="2019-08" db="EMBL/GenBank/DDBJ databases">
        <title>In-depth cultivation of the pig gut microbiome towards novel bacterial diversity and tailored functional studies.</title>
        <authorList>
            <person name="Wylensek D."/>
            <person name="Hitch T.C.A."/>
            <person name="Clavel T."/>
        </authorList>
    </citation>
    <scope>NUCLEOTIDE SEQUENCE [LARGE SCALE GENOMIC DNA]</scope>
    <source>
        <strain evidence="3 5">WCA3-601-WT-6J</strain>
    </source>
</reference>
<evidence type="ECO:0000313" key="3">
    <source>
        <dbReference type="EMBL" id="MST90542.1"/>
    </source>
</evidence>
<feature type="transmembrane region" description="Helical" evidence="1">
    <location>
        <begin position="224"/>
        <end position="243"/>
    </location>
</feature>